<name>A0A382A2Z6_9ZZZZ</name>
<keyword evidence="1" id="KW-0238">DNA-binding</keyword>
<gene>
    <name evidence="4" type="ORF">METZ01_LOCUS148455</name>
</gene>
<protein>
    <recommendedName>
        <fullName evidence="3">Tyr recombinase domain-containing protein</fullName>
    </recommendedName>
</protein>
<dbReference type="Gene3D" id="1.10.443.10">
    <property type="entry name" value="Intergrase catalytic core"/>
    <property type="match status" value="1"/>
</dbReference>
<dbReference type="EMBL" id="UINC01023608">
    <property type="protein sequence ID" value="SVA95601.1"/>
    <property type="molecule type" value="Genomic_DNA"/>
</dbReference>
<evidence type="ECO:0000256" key="1">
    <source>
        <dbReference type="ARBA" id="ARBA00023125"/>
    </source>
</evidence>
<dbReference type="GO" id="GO:0003677">
    <property type="term" value="F:DNA binding"/>
    <property type="evidence" value="ECO:0007669"/>
    <property type="project" value="UniProtKB-KW"/>
</dbReference>
<keyword evidence="2" id="KW-0233">DNA recombination</keyword>
<dbReference type="InterPro" id="IPR050090">
    <property type="entry name" value="Tyrosine_recombinase_XerCD"/>
</dbReference>
<proteinExistence type="predicted"/>
<dbReference type="PANTHER" id="PTHR30349">
    <property type="entry name" value="PHAGE INTEGRASE-RELATED"/>
    <property type="match status" value="1"/>
</dbReference>
<evidence type="ECO:0000313" key="4">
    <source>
        <dbReference type="EMBL" id="SVA95601.1"/>
    </source>
</evidence>
<dbReference type="CDD" id="cd00397">
    <property type="entry name" value="DNA_BRE_C"/>
    <property type="match status" value="1"/>
</dbReference>
<reference evidence="4" key="1">
    <citation type="submission" date="2018-05" db="EMBL/GenBank/DDBJ databases">
        <authorList>
            <person name="Lanie J.A."/>
            <person name="Ng W.-L."/>
            <person name="Kazmierczak K.M."/>
            <person name="Andrzejewski T.M."/>
            <person name="Davidsen T.M."/>
            <person name="Wayne K.J."/>
            <person name="Tettelin H."/>
            <person name="Glass J.I."/>
            <person name="Rusch D."/>
            <person name="Podicherti R."/>
            <person name="Tsui H.-C.T."/>
            <person name="Winkler M.E."/>
        </authorList>
    </citation>
    <scope>NUCLEOTIDE SEQUENCE</scope>
</reference>
<organism evidence="4">
    <name type="scientific">marine metagenome</name>
    <dbReference type="NCBI Taxonomy" id="408172"/>
    <lineage>
        <taxon>unclassified sequences</taxon>
        <taxon>metagenomes</taxon>
        <taxon>ecological metagenomes</taxon>
    </lineage>
</organism>
<evidence type="ECO:0000256" key="2">
    <source>
        <dbReference type="ARBA" id="ARBA00023172"/>
    </source>
</evidence>
<dbReference type="GO" id="GO:0015074">
    <property type="term" value="P:DNA integration"/>
    <property type="evidence" value="ECO:0007669"/>
    <property type="project" value="InterPro"/>
</dbReference>
<dbReference type="InterPro" id="IPR002104">
    <property type="entry name" value="Integrase_catalytic"/>
</dbReference>
<dbReference type="SUPFAM" id="SSF56349">
    <property type="entry name" value="DNA breaking-rejoining enzymes"/>
    <property type="match status" value="1"/>
</dbReference>
<dbReference type="Pfam" id="PF00589">
    <property type="entry name" value="Phage_integrase"/>
    <property type="match status" value="1"/>
</dbReference>
<evidence type="ECO:0000259" key="3">
    <source>
        <dbReference type="PROSITE" id="PS51898"/>
    </source>
</evidence>
<sequence>MDLGLLEEFRFDWELAGKAARTVDDYITSLRLLFAESPDLDLAAAKGWVASTSYASVRRKRAQAIRAFGRWGEGTGEVVFPWWKEVPLVGEEQRPQPTATEADYRAARRKASTVRDSAIIELLWSCGLRRGELVRLDVEDVNLSDGLLVVRQSKTGRPRVVPLSPWARRAVRRQIAGRESGSLLEMTSNAIRLLLQRVGVPSAHAWRRGWAVEALRNGVSEASVRSAAGWSSGAMVARYTRALSGELAVSEFHEAWGNR</sequence>
<dbReference type="PROSITE" id="PS51898">
    <property type="entry name" value="TYR_RECOMBINASE"/>
    <property type="match status" value="1"/>
</dbReference>
<dbReference type="InterPro" id="IPR011010">
    <property type="entry name" value="DNA_brk_join_enz"/>
</dbReference>
<feature type="domain" description="Tyr recombinase" evidence="3">
    <location>
        <begin position="93"/>
        <end position="253"/>
    </location>
</feature>
<dbReference type="InterPro" id="IPR013762">
    <property type="entry name" value="Integrase-like_cat_sf"/>
</dbReference>
<dbReference type="GO" id="GO:0006310">
    <property type="term" value="P:DNA recombination"/>
    <property type="evidence" value="ECO:0007669"/>
    <property type="project" value="UniProtKB-KW"/>
</dbReference>
<accession>A0A382A2Z6</accession>
<dbReference type="PANTHER" id="PTHR30349:SF41">
    <property type="entry name" value="INTEGRASE_RECOMBINASE PROTEIN MJ0367-RELATED"/>
    <property type="match status" value="1"/>
</dbReference>
<dbReference type="AlphaFoldDB" id="A0A382A2Z6"/>